<reference evidence="2 3" key="1">
    <citation type="journal article" date="2018" name="J. Microbiol.">
        <title>Bacillus spongiae sp. nov., isolated from sponge of Jeju Island.</title>
        <authorList>
            <person name="Lee G.E."/>
            <person name="Im W.T."/>
            <person name="Park J.S."/>
        </authorList>
    </citation>
    <scope>NUCLEOTIDE SEQUENCE [LARGE SCALE GENOMIC DNA]</scope>
    <source>
        <strain evidence="2 3">135PIL107-10</strain>
    </source>
</reference>
<gene>
    <name evidence="2" type="ORF">WAK64_08180</name>
</gene>
<keyword evidence="3" id="KW-1185">Reference proteome</keyword>
<name>A0ABU8HCZ4_9BACI</name>
<proteinExistence type="predicted"/>
<comment type="caution">
    <text evidence="2">The sequence shown here is derived from an EMBL/GenBank/DDBJ whole genome shotgun (WGS) entry which is preliminary data.</text>
</comment>
<keyword evidence="1" id="KW-0732">Signal</keyword>
<dbReference type="Proteomes" id="UP001312865">
    <property type="component" value="Unassembled WGS sequence"/>
</dbReference>
<dbReference type="EMBL" id="JBBAXC010000005">
    <property type="protein sequence ID" value="MEI5907032.1"/>
    <property type="molecule type" value="Genomic_DNA"/>
</dbReference>
<feature type="signal peptide" evidence="1">
    <location>
        <begin position="1"/>
        <end position="25"/>
    </location>
</feature>
<evidence type="ECO:0000313" key="3">
    <source>
        <dbReference type="Proteomes" id="UP001312865"/>
    </source>
</evidence>
<evidence type="ECO:0000313" key="2">
    <source>
        <dbReference type="EMBL" id="MEI5907032.1"/>
    </source>
</evidence>
<organism evidence="2 3">
    <name type="scientific">Bacillus spongiae</name>
    <dbReference type="NCBI Taxonomy" id="2683610"/>
    <lineage>
        <taxon>Bacteria</taxon>
        <taxon>Bacillati</taxon>
        <taxon>Bacillota</taxon>
        <taxon>Bacilli</taxon>
        <taxon>Bacillales</taxon>
        <taxon>Bacillaceae</taxon>
        <taxon>Bacillus</taxon>
    </lineage>
</organism>
<protein>
    <recommendedName>
        <fullName evidence="4">DUF4362 domain-containing protein</fullName>
    </recommendedName>
</protein>
<evidence type="ECO:0000256" key="1">
    <source>
        <dbReference type="SAM" id="SignalP"/>
    </source>
</evidence>
<feature type="chain" id="PRO_5046945765" description="DUF4362 domain-containing protein" evidence="1">
    <location>
        <begin position="26"/>
        <end position="161"/>
    </location>
</feature>
<evidence type="ECO:0008006" key="4">
    <source>
        <dbReference type="Google" id="ProtNLM"/>
    </source>
</evidence>
<dbReference type="RefSeq" id="WP_336586470.1">
    <property type="nucleotide sequence ID" value="NZ_JBBAXC010000005.1"/>
</dbReference>
<dbReference type="PROSITE" id="PS51257">
    <property type="entry name" value="PROKAR_LIPOPROTEIN"/>
    <property type="match status" value="1"/>
</dbReference>
<sequence length="161" mass="17890">MKKSFSIIFLCILLLVGCSPESSYTEEKALENDDIVIRNLTSSMQGIIPGQQKVHNLEQLNQFQRKAEAGEATELTISIFDVDSNNGVVNQLSYENQLYLFQNHYNKYGQATGDYTCKGPITMEIVTVVKGCELDGKQTDDVVLFLASVSSVREAKAKAKK</sequence>
<accession>A0ABU8HCZ4</accession>